<name>U2DMG1_9BACE</name>
<proteinExistence type="predicted"/>
<feature type="non-terminal residue" evidence="2">
    <location>
        <position position="156"/>
    </location>
</feature>
<evidence type="ECO:0000256" key="1">
    <source>
        <dbReference type="SAM" id="MobiDB-lite"/>
    </source>
</evidence>
<evidence type="ECO:0000313" key="3">
    <source>
        <dbReference type="Proteomes" id="UP000016496"/>
    </source>
</evidence>
<organism evidence="2 3">
    <name type="scientific">Bacteroides pyogenes F0041</name>
    <dbReference type="NCBI Taxonomy" id="1321819"/>
    <lineage>
        <taxon>Bacteria</taxon>
        <taxon>Pseudomonadati</taxon>
        <taxon>Bacteroidota</taxon>
        <taxon>Bacteroidia</taxon>
        <taxon>Bacteroidales</taxon>
        <taxon>Bacteroidaceae</taxon>
        <taxon>Bacteroides</taxon>
    </lineage>
</organism>
<dbReference type="EMBL" id="AWSV01000181">
    <property type="protein sequence ID" value="ERI80886.1"/>
    <property type="molecule type" value="Genomic_DNA"/>
</dbReference>
<reference evidence="2 3" key="1">
    <citation type="submission" date="2013-08" db="EMBL/GenBank/DDBJ databases">
        <authorList>
            <person name="Weinstock G."/>
            <person name="Sodergren E."/>
            <person name="Wylie T."/>
            <person name="Fulton L."/>
            <person name="Fulton R."/>
            <person name="Fronick C."/>
            <person name="O'Laughlin M."/>
            <person name="Godfrey J."/>
            <person name="Miner T."/>
            <person name="Herter B."/>
            <person name="Appelbaum E."/>
            <person name="Cordes M."/>
            <person name="Lek S."/>
            <person name="Wollam A."/>
            <person name="Pepin K.H."/>
            <person name="Palsikar V.B."/>
            <person name="Mitreva M."/>
            <person name="Wilson R.K."/>
        </authorList>
    </citation>
    <scope>NUCLEOTIDE SEQUENCE [LARGE SCALE GENOMIC DNA]</scope>
    <source>
        <strain evidence="2 3">F0041</strain>
    </source>
</reference>
<dbReference type="HOGENOM" id="CLU_1690352_0_0_10"/>
<protein>
    <submittedName>
        <fullName evidence="2">Uncharacterized protein</fullName>
    </submittedName>
</protein>
<evidence type="ECO:0000313" key="2">
    <source>
        <dbReference type="EMBL" id="ERI80886.1"/>
    </source>
</evidence>
<sequence>MAFHRKESDETPRLNRQTALASAIYTHVPIASPQDFGQVLSFFGPKPFHIIFNYLSLRKKKKSGTRKQQPPPHLFNRRNGTVFRQNTGKAHRQTVPKEHDADIVKAQSPGERAKTAKPNSSRPKPNKPKLQSRTAQSPSQTSQSYKAEQLKAQAKQ</sequence>
<feature type="region of interest" description="Disordered" evidence="1">
    <location>
        <begin position="59"/>
        <end position="156"/>
    </location>
</feature>
<gene>
    <name evidence="2" type="ORF">HMPREF1981_03547</name>
</gene>
<feature type="compositionally biased region" description="Polar residues" evidence="1">
    <location>
        <begin position="131"/>
        <end position="146"/>
    </location>
</feature>
<dbReference type="Proteomes" id="UP000016496">
    <property type="component" value="Unassembled WGS sequence"/>
</dbReference>
<comment type="caution">
    <text evidence="2">The sequence shown here is derived from an EMBL/GenBank/DDBJ whole genome shotgun (WGS) entry which is preliminary data.</text>
</comment>
<accession>U2DMG1</accession>
<dbReference type="AlphaFoldDB" id="U2DMG1"/>
<feature type="compositionally biased region" description="Polar residues" evidence="1">
    <location>
        <begin position="78"/>
        <end position="88"/>
    </location>
</feature>